<dbReference type="FunFam" id="2.60.40.790:FF:000014">
    <property type="entry name" value="AT-rich interactive domain-containing protein 3"/>
    <property type="match status" value="1"/>
</dbReference>
<proteinExistence type="inferred from homology"/>
<feature type="region of interest" description="Disordered" evidence="7">
    <location>
        <begin position="336"/>
        <end position="364"/>
    </location>
</feature>
<dbReference type="CDD" id="cd00298">
    <property type="entry name" value="ACD_sHsps_p23-like"/>
    <property type="match status" value="1"/>
</dbReference>
<evidence type="ECO:0000256" key="2">
    <source>
        <dbReference type="ARBA" id="ARBA00023125"/>
    </source>
</evidence>
<dbReference type="GO" id="GO:0003677">
    <property type="term" value="F:DNA binding"/>
    <property type="evidence" value="ECO:0007669"/>
    <property type="project" value="UniProtKB-KW"/>
</dbReference>
<dbReference type="SMART" id="SM01014">
    <property type="entry name" value="ARID"/>
    <property type="match status" value="1"/>
</dbReference>
<feature type="compositionally biased region" description="Polar residues" evidence="7">
    <location>
        <begin position="69"/>
        <end position="94"/>
    </location>
</feature>
<feature type="region of interest" description="Disordered" evidence="7">
    <location>
        <begin position="1"/>
        <end position="131"/>
    </location>
</feature>
<protein>
    <recommendedName>
        <fullName evidence="12">ARID domain-containing protein</fullName>
    </recommendedName>
</protein>
<dbReference type="InterPro" id="IPR001606">
    <property type="entry name" value="ARID_dom"/>
</dbReference>
<reference evidence="10 11" key="1">
    <citation type="submission" date="2019-06" db="EMBL/GenBank/DDBJ databases">
        <title>A chromosomal-level reference genome of Carpinus fangiana (Coryloideae, Betulaceae).</title>
        <authorList>
            <person name="Yang X."/>
            <person name="Wang Z."/>
            <person name="Zhang L."/>
            <person name="Hao G."/>
            <person name="Liu J."/>
            <person name="Yang Y."/>
        </authorList>
    </citation>
    <scope>NUCLEOTIDE SEQUENCE [LARGE SCALE GENOMIC DNA]</scope>
    <source>
        <strain evidence="10">Cfa_2016G</strain>
        <tissue evidence="10">Leaf</tissue>
    </source>
</reference>
<accession>A0A5N6QWR4</accession>
<dbReference type="AlphaFoldDB" id="A0A5N6QWR4"/>
<dbReference type="SMART" id="SM00501">
    <property type="entry name" value="BRIGHT"/>
    <property type="match status" value="1"/>
</dbReference>
<gene>
    <name evidence="10" type="ORF">FH972_007116</name>
</gene>
<feature type="domain" description="SHSP" evidence="8">
    <location>
        <begin position="432"/>
        <end position="532"/>
    </location>
</feature>
<dbReference type="FunFam" id="1.10.150.60:FF:000009">
    <property type="entry name" value="AT-rich interactive domain-containing protein 3"/>
    <property type="match status" value="1"/>
</dbReference>
<evidence type="ECO:0000256" key="7">
    <source>
        <dbReference type="SAM" id="MobiDB-lite"/>
    </source>
</evidence>
<feature type="compositionally biased region" description="Polar residues" evidence="7">
    <location>
        <begin position="338"/>
        <end position="351"/>
    </location>
</feature>
<dbReference type="GO" id="GO:0005634">
    <property type="term" value="C:nucleus"/>
    <property type="evidence" value="ECO:0007669"/>
    <property type="project" value="TreeGrafter"/>
</dbReference>
<evidence type="ECO:0000256" key="6">
    <source>
        <dbReference type="RuleBase" id="RU003616"/>
    </source>
</evidence>
<dbReference type="PROSITE" id="PS01031">
    <property type="entry name" value="SHSP"/>
    <property type="match status" value="1"/>
</dbReference>
<feature type="compositionally biased region" description="Basic and acidic residues" evidence="7">
    <location>
        <begin position="1"/>
        <end position="10"/>
    </location>
</feature>
<dbReference type="PANTHER" id="PTHR15348">
    <property type="entry name" value="AT-RICH INTERACTIVE DOMAIN-CONTAINING PROTEIN ARID DOMAIN- CONTAINING PROTEIN DEAD RINGER PROTEIN B-CELL REGULATOR OF IGH TRANSCRIPTION BRIGHT"/>
    <property type="match status" value="1"/>
</dbReference>
<dbReference type="Pfam" id="PF00011">
    <property type="entry name" value="HSP20"/>
    <property type="match status" value="1"/>
</dbReference>
<dbReference type="InterPro" id="IPR002068">
    <property type="entry name" value="A-crystallin/Hsp20_dom"/>
</dbReference>
<dbReference type="InterPro" id="IPR008978">
    <property type="entry name" value="HSP20-like_chaperone"/>
</dbReference>
<dbReference type="Proteomes" id="UP000327013">
    <property type="component" value="Chromosome 2"/>
</dbReference>
<keyword evidence="1" id="KW-0805">Transcription regulation</keyword>
<evidence type="ECO:0000256" key="1">
    <source>
        <dbReference type="ARBA" id="ARBA00023015"/>
    </source>
</evidence>
<dbReference type="SUPFAM" id="SSF46774">
    <property type="entry name" value="ARID-like"/>
    <property type="match status" value="1"/>
</dbReference>
<feature type="region of interest" description="Disordered" evidence="7">
    <location>
        <begin position="159"/>
        <end position="242"/>
    </location>
</feature>
<dbReference type="GO" id="GO:0006357">
    <property type="term" value="P:regulation of transcription by RNA polymerase II"/>
    <property type="evidence" value="ECO:0007669"/>
    <property type="project" value="InterPro"/>
</dbReference>
<evidence type="ECO:0000259" key="8">
    <source>
        <dbReference type="PROSITE" id="PS01031"/>
    </source>
</evidence>
<evidence type="ECO:0000256" key="4">
    <source>
        <dbReference type="ARBA" id="ARBA00023242"/>
    </source>
</evidence>
<keyword evidence="11" id="KW-1185">Reference proteome</keyword>
<feature type="compositionally biased region" description="Polar residues" evidence="7">
    <location>
        <begin position="163"/>
        <end position="180"/>
    </location>
</feature>
<evidence type="ECO:0000256" key="5">
    <source>
        <dbReference type="PROSITE-ProRule" id="PRU00285"/>
    </source>
</evidence>
<organism evidence="10 11">
    <name type="scientific">Carpinus fangiana</name>
    <dbReference type="NCBI Taxonomy" id="176857"/>
    <lineage>
        <taxon>Eukaryota</taxon>
        <taxon>Viridiplantae</taxon>
        <taxon>Streptophyta</taxon>
        <taxon>Embryophyta</taxon>
        <taxon>Tracheophyta</taxon>
        <taxon>Spermatophyta</taxon>
        <taxon>Magnoliopsida</taxon>
        <taxon>eudicotyledons</taxon>
        <taxon>Gunneridae</taxon>
        <taxon>Pentapetalae</taxon>
        <taxon>rosids</taxon>
        <taxon>fabids</taxon>
        <taxon>Fagales</taxon>
        <taxon>Betulaceae</taxon>
        <taxon>Carpinus</taxon>
    </lineage>
</organism>
<dbReference type="InterPro" id="IPR045147">
    <property type="entry name" value="ARI3A/B/C"/>
</dbReference>
<feature type="compositionally biased region" description="Polar residues" evidence="7">
    <location>
        <begin position="210"/>
        <end position="221"/>
    </location>
</feature>
<sequence>MSDSKEKENEESGQEEVVATVEVALPDPNAQVDEHEHEHENEHEHEPHDSHPPSHSVSLDETQIPALNGTASPLINNNITDSQSNPDQPTQDLPLSSGPLNGDQDLVKPDTLSTSDVKTEDSELPQSNTDCDDNTTTACHLETAEPAVAVAKTEACQVPDNKTAGNSDTLTSTTSHNEPNTPCARLSDIKPQIQNGRESSVKMNEKDVTTLVNNGNSNSKHSFLLDGDHMSEGSESGTEEDQSAFMKELENFFRERSMEFKPPKFYGEGLNCLKLWRAVTRLGGYDKVTSCKLWRQVGESFKPPKTCTTVSWTFRGFYEKALLDYERHKTHGGELNVPTASHSEPMNIENQASGSGRARRDAAARAMQGWHSQRLLGNGEVSDPIIKDKNPISMQKREKQLKNIGLLKRKKPYVEHTVKAARTKVSKPQLDSAVVDIGPPADWVKINVQKTKDCFEVYALVPGLLREEVRVQSDPAGRLVISGEPEHADNPWGVTPFKKIVSLPSRIDPHQTSAVVTLHGQLFVRVPFEQSE</sequence>
<evidence type="ECO:0000313" key="11">
    <source>
        <dbReference type="Proteomes" id="UP000327013"/>
    </source>
</evidence>
<dbReference type="EMBL" id="CM017322">
    <property type="protein sequence ID" value="KAE8010780.1"/>
    <property type="molecule type" value="Genomic_DNA"/>
</dbReference>
<dbReference type="SUPFAM" id="SSF49764">
    <property type="entry name" value="HSP20-like chaperones"/>
    <property type="match status" value="1"/>
</dbReference>
<evidence type="ECO:0000259" key="9">
    <source>
        <dbReference type="PROSITE" id="PS51011"/>
    </source>
</evidence>
<comment type="similarity">
    <text evidence="5 6">Belongs to the small heat shock protein (HSP20) family.</text>
</comment>
<dbReference type="Pfam" id="PF01388">
    <property type="entry name" value="ARID"/>
    <property type="match status" value="1"/>
</dbReference>
<dbReference type="Gene3D" id="1.10.150.60">
    <property type="entry name" value="ARID DNA-binding domain"/>
    <property type="match status" value="1"/>
</dbReference>
<feature type="compositionally biased region" description="Basic and acidic residues" evidence="7">
    <location>
        <begin position="32"/>
        <end position="52"/>
    </location>
</feature>
<dbReference type="InterPro" id="IPR036431">
    <property type="entry name" value="ARID_dom_sf"/>
</dbReference>
<name>A0A5N6QWR4_9ROSI</name>
<dbReference type="PROSITE" id="PS51011">
    <property type="entry name" value="ARID"/>
    <property type="match status" value="1"/>
</dbReference>
<evidence type="ECO:0000256" key="3">
    <source>
        <dbReference type="ARBA" id="ARBA00023163"/>
    </source>
</evidence>
<dbReference type="OrthoDB" id="338531at2759"/>
<dbReference type="CDD" id="cd16100">
    <property type="entry name" value="ARID"/>
    <property type="match status" value="1"/>
</dbReference>
<evidence type="ECO:0000313" key="10">
    <source>
        <dbReference type="EMBL" id="KAE8010780.1"/>
    </source>
</evidence>
<feature type="compositionally biased region" description="Basic and acidic residues" evidence="7">
    <location>
        <begin position="199"/>
        <end position="208"/>
    </location>
</feature>
<feature type="domain" description="ARID" evidence="9">
    <location>
        <begin position="239"/>
        <end position="330"/>
    </location>
</feature>
<evidence type="ECO:0008006" key="12">
    <source>
        <dbReference type="Google" id="ProtNLM"/>
    </source>
</evidence>
<dbReference type="Gene3D" id="2.60.40.790">
    <property type="match status" value="1"/>
</dbReference>
<dbReference type="PANTHER" id="PTHR15348:SF0">
    <property type="entry name" value="PROTEIN DEAD RINGER"/>
    <property type="match status" value="1"/>
</dbReference>
<keyword evidence="2" id="KW-0238">DNA-binding</keyword>
<keyword evidence="3" id="KW-0804">Transcription</keyword>
<keyword evidence="4" id="KW-0539">Nucleus</keyword>